<gene>
    <name evidence="1" type="ORF">BSAL_16150</name>
</gene>
<dbReference type="SMART" id="SM00367">
    <property type="entry name" value="LRR_CC"/>
    <property type="match status" value="3"/>
</dbReference>
<reference evidence="2" key="1">
    <citation type="submission" date="2015-09" db="EMBL/GenBank/DDBJ databases">
        <authorList>
            <consortium name="Pathogen Informatics"/>
        </authorList>
    </citation>
    <scope>NUCLEOTIDE SEQUENCE [LARGE SCALE GENOMIC DNA]</scope>
    <source>
        <strain evidence="2">Lake Konstanz</strain>
    </source>
</reference>
<dbReference type="GO" id="GO:0019005">
    <property type="term" value="C:SCF ubiquitin ligase complex"/>
    <property type="evidence" value="ECO:0007669"/>
    <property type="project" value="TreeGrafter"/>
</dbReference>
<dbReference type="EMBL" id="CYKH01001655">
    <property type="protein sequence ID" value="CUI14799.1"/>
    <property type="molecule type" value="Genomic_DNA"/>
</dbReference>
<keyword evidence="2" id="KW-1185">Reference proteome</keyword>
<dbReference type="Pfam" id="PF13516">
    <property type="entry name" value="LRR_6"/>
    <property type="match status" value="2"/>
</dbReference>
<evidence type="ECO:0000313" key="1">
    <source>
        <dbReference type="EMBL" id="CUI14799.1"/>
    </source>
</evidence>
<dbReference type="Gene3D" id="3.80.10.10">
    <property type="entry name" value="Ribonuclease Inhibitor"/>
    <property type="match status" value="1"/>
</dbReference>
<dbReference type="VEuPathDB" id="TriTrypDB:BSAL_16150"/>
<evidence type="ECO:0000313" key="2">
    <source>
        <dbReference type="Proteomes" id="UP000051952"/>
    </source>
</evidence>
<dbReference type="InterPro" id="IPR006553">
    <property type="entry name" value="Leu-rich_rpt_Cys-con_subtyp"/>
</dbReference>
<organism evidence="1 2">
    <name type="scientific">Bodo saltans</name>
    <name type="common">Flagellated protozoan</name>
    <dbReference type="NCBI Taxonomy" id="75058"/>
    <lineage>
        <taxon>Eukaryota</taxon>
        <taxon>Discoba</taxon>
        <taxon>Euglenozoa</taxon>
        <taxon>Kinetoplastea</taxon>
        <taxon>Metakinetoplastina</taxon>
        <taxon>Eubodonida</taxon>
        <taxon>Bodonidae</taxon>
        <taxon>Bodo</taxon>
    </lineage>
</organism>
<dbReference type="SUPFAM" id="SSF52047">
    <property type="entry name" value="RNI-like"/>
    <property type="match status" value="1"/>
</dbReference>
<dbReference type="PANTHER" id="PTHR13318">
    <property type="entry name" value="PARTNER OF PAIRED, ISOFORM B-RELATED"/>
    <property type="match status" value="1"/>
</dbReference>
<dbReference type="InterPro" id="IPR032675">
    <property type="entry name" value="LRR_dom_sf"/>
</dbReference>
<dbReference type="Proteomes" id="UP000051952">
    <property type="component" value="Unassembled WGS sequence"/>
</dbReference>
<sequence length="224" mass="24845">MFTSRSFPATISRRRSPKSVVFLQSSGIFFRLRRRCLLVTLMCLDIGGSVNHCSWPHLPKRGCKNITVAGLSHITTALTQIVQLTFSGYEGAGIGTHIARLHNLRHLDISECQLFTDEDMEYIGALQRLQYLNLSGNRNITKKSLEQGICRLTHLQHLNLRWCINLRDDADLSAAISMLPQLRYLNIGGVTGSLASSVVGLLQPCSSSSFLISVTCREPVITTS</sequence>
<dbReference type="GO" id="GO:0031146">
    <property type="term" value="P:SCF-dependent proteasomal ubiquitin-dependent protein catabolic process"/>
    <property type="evidence" value="ECO:0007669"/>
    <property type="project" value="TreeGrafter"/>
</dbReference>
<dbReference type="InterPro" id="IPR001611">
    <property type="entry name" value="Leu-rich_rpt"/>
</dbReference>
<dbReference type="AlphaFoldDB" id="A0A0S4KIK8"/>
<dbReference type="OrthoDB" id="2018467at2759"/>
<protein>
    <submittedName>
        <fullName evidence="1">Leucine-rich repeat protein, putative</fullName>
    </submittedName>
</protein>
<proteinExistence type="predicted"/>
<accession>A0A0S4KIK8</accession>
<name>A0A0S4KIK8_BODSA</name>